<accession>A0A8S4C1M1</accession>
<feature type="chain" id="PRO_5035848986" evidence="4">
    <location>
        <begin position="22"/>
        <end position="457"/>
    </location>
</feature>
<comment type="subcellular location">
    <subcellularLocation>
        <location evidence="1">Mitochondrion outer membrane</location>
    </subcellularLocation>
</comment>
<dbReference type="Pfam" id="PF13609">
    <property type="entry name" value="Porin_4"/>
    <property type="match status" value="1"/>
</dbReference>
<evidence type="ECO:0000256" key="2">
    <source>
        <dbReference type="ARBA" id="ARBA00022452"/>
    </source>
</evidence>
<reference evidence="6" key="1">
    <citation type="submission" date="2021-06" db="EMBL/GenBank/DDBJ databases">
        <authorList>
            <person name="Nardi T."/>
            <person name="Nardi T."/>
        </authorList>
    </citation>
    <scope>NUCLEOTIDE SEQUENCE</scope>
</reference>
<feature type="signal peptide" evidence="4">
    <location>
        <begin position="1"/>
        <end position="21"/>
    </location>
</feature>
<keyword evidence="2" id="KW-1134">Transmembrane beta strand</keyword>
<dbReference type="Gene3D" id="2.40.160.10">
    <property type="entry name" value="Porin"/>
    <property type="match status" value="1"/>
</dbReference>
<evidence type="ECO:0000313" key="7">
    <source>
        <dbReference type="Proteomes" id="UP000837675"/>
    </source>
</evidence>
<keyword evidence="2" id="KW-0472">Membrane</keyword>
<keyword evidence="4" id="KW-0732">Signal</keyword>
<evidence type="ECO:0000259" key="5">
    <source>
        <dbReference type="Pfam" id="PF13609"/>
    </source>
</evidence>
<evidence type="ECO:0000313" key="6">
    <source>
        <dbReference type="EMBL" id="CAG7589438.1"/>
    </source>
</evidence>
<dbReference type="EMBL" id="CAJVAF010000038">
    <property type="protein sequence ID" value="CAG7589438.1"/>
    <property type="molecule type" value="Genomic_DNA"/>
</dbReference>
<dbReference type="InterPro" id="IPR033900">
    <property type="entry name" value="Gram_neg_porin_domain"/>
</dbReference>
<dbReference type="InterPro" id="IPR023614">
    <property type="entry name" value="Porin_dom_sf"/>
</dbReference>
<dbReference type="GO" id="GO:0015288">
    <property type="term" value="F:porin activity"/>
    <property type="evidence" value="ECO:0007669"/>
    <property type="project" value="InterPro"/>
</dbReference>
<name>A0A8S4C1M1_9ACAR</name>
<protein>
    <submittedName>
        <fullName evidence="6">Porin</fullName>
    </submittedName>
</protein>
<proteinExistence type="predicted"/>
<keyword evidence="3" id="KW-0496">Mitochondrion</keyword>
<evidence type="ECO:0000256" key="4">
    <source>
        <dbReference type="SAM" id="SignalP"/>
    </source>
</evidence>
<dbReference type="AlphaFoldDB" id="A0A8S4C1M1"/>
<gene>
    <name evidence="6" type="ORF">MHYMCMPASI_00145</name>
</gene>
<dbReference type="GO" id="GO:0005741">
    <property type="term" value="C:mitochondrial outer membrane"/>
    <property type="evidence" value="ECO:0007669"/>
    <property type="project" value="UniProtKB-SubCell"/>
</dbReference>
<evidence type="ECO:0000256" key="1">
    <source>
        <dbReference type="ARBA" id="ARBA00004294"/>
    </source>
</evidence>
<feature type="domain" description="Porin" evidence="5">
    <location>
        <begin position="8"/>
        <end position="420"/>
    </location>
</feature>
<dbReference type="SUPFAM" id="SSF56935">
    <property type="entry name" value="Porins"/>
    <property type="match status" value="1"/>
</dbReference>
<comment type="caution">
    <text evidence="6">The sequence shown here is derived from an EMBL/GenBank/DDBJ whole genome shotgun (WGS) entry which is preliminary data.</text>
</comment>
<evidence type="ECO:0000256" key="3">
    <source>
        <dbReference type="ARBA" id="ARBA00022787"/>
    </source>
</evidence>
<keyword evidence="2" id="KW-0812">Transmembrane</keyword>
<keyword evidence="3" id="KW-1000">Mitochondrion outer membrane</keyword>
<sequence length="457" mass="49188">MLRKTLLATIVLVAASSAAYAEVSFNAEDNKTSLTIGGYLTTVAPVVTQTGQFKKLGKDQNWNLVVNDNLSFNKLAVSANLSFDVNFNPDEDHRYGFFTKLNTNTSALTACGNPENSDKAALYLENKAFGRLEAGSYNGAYDRIKIAPDALAVGTGGINGDFYNFFTSGAFLAKNVNNALNYSDASFAFYTSVNLPASDATRANKVTYYTPNYNGFEIGLSFIPDTEHQGTIFAVTNGGINKKGLGYTDTIEAAVRYSTTTNDVNHGISLVGNFGKAKDYQEGAGNNFKRHDLTAFEVGTSLALKGFKIAAAYGHLGNSGTIKSITDNNGNEVALTNYLTGKPKNEFYSVGTAYEYNRIGASITYLSSSALGLLAKDPNQNIIKLDQDGNKNKFQSLSLGVQYKIFDNVAAFVEYTHFQYAKKSGPNAEVVSADKPADNKFSVNKGNVVLAGLKANF</sequence>
<keyword evidence="7" id="KW-1185">Reference proteome</keyword>
<dbReference type="Proteomes" id="UP000837675">
    <property type="component" value="Unassembled WGS sequence"/>
</dbReference>
<organism evidence="6 7">
    <name type="scientific">Hyalomma marginatum</name>
    <dbReference type="NCBI Taxonomy" id="34627"/>
    <lineage>
        <taxon>Eukaryota</taxon>
        <taxon>Metazoa</taxon>
        <taxon>Ecdysozoa</taxon>
        <taxon>Arthropoda</taxon>
        <taxon>Chelicerata</taxon>
        <taxon>Arachnida</taxon>
        <taxon>Acari</taxon>
        <taxon>Parasitiformes</taxon>
        <taxon>Ixodida</taxon>
        <taxon>Ixodoidea</taxon>
        <taxon>Ixodidae</taxon>
        <taxon>Hyalomminae</taxon>
        <taxon>Hyalomma</taxon>
    </lineage>
</organism>